<dbReference type="InterPro" id="IPR050890">
    <property type="entry name" value="PTS_EIIA_component"/>
</dbReference>
<dbReference type="AlphaFoldDB" id="A0A3A3GQU2"/>
<organism evidence="8 9">
    <name type="scientific">Paenibacillus thiaminolyticus</name>
    <name type="common">Bacillus thiaminolyticus</name>
    <dbReference type="NCBI Taxonomy" id="49283"/>
    <lineage>
        <taxon>Bacteria</taxon>
        <taxon>Bacillati</taxon>
        <taxon>Bacillota</taxon>
        <taxon>Bacilli</taxon>
        <taxon>Bacillales</taxon>
        <taxon>Paenibacillaceae</taxon>
        <taxon>Paenibacillus</taxon>
    </lineage>
</organism>
<evidence type="ECO:0000256" key="5">
    <source>
        <dbReference type="ARBA" id="ARBA00022683"/>
    </source>
</evidence>
<dbReference type="PROSITE" id="PS51093">
    <property type="entry name" value="PTS_EIIA_TYPE_1"/>
    <property type="match status" value="1"/>
</dbReference>
<keyword evidence="5" id="KW-0598">Phosphotransferase system</keyword>
<feature type="domain" description="PTS EIIA type-1" evidence="7">
    <location>
        <begin position="29"/>
        <end position="133"/>
    </location>
</feature>
<keyword evidence="2" id="KW-0813">Transport</keyword>
<dbReference type="Gene3D" id="2.70.70.10">
    <property type="entry name" value="Glucose Permease (Domain IIA)"/>
    <property type="match status" value="1"/>
</dbReference>
<evidence type="ECO:0000256" key="6">
    <source>
        <dbReference type="ARBA" id="ARBA00022777"/>
    </source>
</evidence>
<dbReference type="InterPro" id="IPR001127">
    <property type="entry name" value="PTS_EIIA_1_perm"/>
</dbReference>
<evidence type="ECO:0000256" key="3">
    <source>
        <dbReference type="ARBA" id="ARBA00022597"/>
    </source>
</evidence>
<keyword evidence="6" id="KW-0418">Kinase</keyword>
<proteinExistence type="predicted"/>
<sequence length="161" mass="17300">MFGFGKKKKTISVVAPITGNAVPLEQVDDPAFAQKIIGDGLAIEPEQGVLVAPFDGHVIHLIDSHHSLVLGHESGLELLFHIGVNTVSLKGEPFTPHVKSGDKVKQGDVLIEFDMDRIREAGLPVITPVVVANGDAVAELKTKLGPVKKNETEIMEIVMKK</sequence>
<evidence type="ECO:0000259" key="7">
    <source>
        <dbReference type="PROSITE" id="PS51093"/>
    </source>
</evidence>
<dbReference type="PANTHER" id="PTHR45008">
    <property type="entry name" value="PTS SYSTEM GLUCOSE-SPECIFIC EIIA COMPONENT"/>
    <property type="match status" value="1"/>
</dbReference>
<dbReference type="SUPFAM" id="SSF51261">
    <property type="entry name" value="Duplicated hybrid motif"/>
    <property type="match status" value="1"/>
</dbReference>
<dbReference type="Pfam" id="PF00358">
    <property type="entry name" value="PTS_EIIA_1"/>
    <property type="match status" value="1"/>
</dbReference>
<comment type="caution">
    <text evidence="8">The sequence shown here is derived from an EMBL/GenBank/DDBJ whole genome shotgun (WGS) entry which is preliminary data.</text>
</comment>
<dbReference type="EMBL" id="QYZD01000001">
    <property type="protein sequence ID" value="RJG26941.1"/>
    <property type="molecule type" value="Genomic_DNA"/>
</dbReference>
<keyword evidence="3 8" id="KW-0762">Sugar transport</keyword>
<gene>
    <name evidence="8" type="ORF">DQX05_02715</name>
</gene>
<dbReference type="PROSITE" id="PS00371">
    <property type="entry name" value="PTS_EIIA_TYPE_1_HIS"/>
    <property type="match status" value="1"/>
</dbReference>
<dbReference type="GO" id="GO:0005737">
    <property type="term" value="C:cytoplasm"/>
    <property type="evidence" value="ECO:0007669"/>
    <property type="project" value="UniProtKB-SubCell"/>
</dbReference>
<dbReference type="InterPro" id="IPR011055">
    <property type="entry name" value="Dup_hybrid_motif"/>
</dbReference>
<reference evidence="8 9" key="1">
    <citation type="submission" date="2018-09" db="EMBL/GenBank/DDBJ databases">
        <title>Paenibacillus SK2017-BO5.</title>
        <authorList>
            <person name="Piskunova J.V."/>
            <person name="Dubiley S.A."/>
            <person name="Severinov K.V."/>
        </authorList>
    </citation>
    <scope>NUCLEOTIDE SEQUENCE [LARGE SCALE GENOMIC DNA]</scope>
    <source>
        <strain evidence="8 9">BO5</strain>
    </source>
</reference>
<dbReference type="NCBIfam" id="TIGR00830">
    <property type="entry name" value="PTBA"/>
    <property type="match status" value="1"/>
</dbReference>
<evidence type="ECO:0000256" key="2">
    <source>
        <dbReference type="ARBA" id="ARBA00022448"/>
    </source>
</evidence>
<name>A0A3A3GQU2_PANTH</name>
<dbReference type="OrthoDB" id="92465at2"/>
<dbReference type="GO" id="GO:0016301">
    <property type="term" value="F:kinase activity"/>
    <property type="evidence" value="ECO:0007669"/>
    <property type="project" value="UniProtKB-KW"/>
</dbReference>
<dbReference type="PANTHER" id="PTHR45008:SF1">
    <property type="entry name" value="PTS SYSTEM GLUCOSE-SPECIFIC EIIA COMPONENT"/>
    <property type="match status" value="1"/>
</dbReference>
<dbReference type="Proteomes" id="UP000266177">
    <property type="component" value="Unassembled WGS sequence"/>
</dbReference>
<keyword evidence="4" id="KW-0808">Transferase</keyword>
<evidence type="ECO:0000256" key="1">
    <source>
        <dbReference type="ARBA" id="ARBA00004496"/>
    </source>
</evidence>
<protein>
    <submittedName>
        <fullName evidence="8">PTS glucose transporter subunit IIA</fullName>
    </submittedName>
</protein>
<dbReference type="RefSeq" id="WP_119790619.1">
    <property type="nucleotide sequence ID" value="NZ_CP106992.1"/>
</dbReference>
<evidence type="ECO:0000313" key="9">
    <source>
        <dbReference type="Proteomes" id="UP000266177"/>
    </source>
</evidence>
<comment type="subcellular location">
    <subcellularLocation>
        <location evidence="1">Cytoplasm</location>
    </subcellularLocation>
</comment>
<evidence type="ECO:0000313" key="8">
    <source>
        <dbReference type="EMBL" id="RJG26941.1"/>
    </source>
</evidence>
<evidence type="ECO:0000256" key="4">
    <source>
        <dbReference type="ARBA" id="ARBA00022679"/>
    </source>
</evidence>
<dbReference type="FunFam" id="2.70.70.10:FF:000001">
    <property type="entry name" value="PTS system glucose-specific IIA component"/>
    <property type="match status" value="1"/>
</dbReference>
<dbReference type="GO" id="GO:0009401">
    <property type="term" value="P:phosphoenolpyruvate-dependent sugar phosphotransferase system"/>
    <property type="evidence" value="ECO:0007669"/>
    <property type="project" value="UniProtKB-KW"/>
</dbReference>
<accession>A0A3A3GQU2</accession>